<evidence type="ECO:0000256" key="2">
    <source>
        <dbReference type="ARBA" id="ARBA00022801"/>
    </source>
</evidence>
<evidence type="ECO:0000313" key="5">
    <source>
        <dbReference type="Proteomes" id="UP000363661"/>
    </source>
</evidence>
<dbReference type="GO" id="GO:0004131">
    <property type="term" value="F:cytosine deaminase activity"/>
    <property type="evidence" value="ECO:0007669"/>
    <property type="project" value="UniProtKB-EC"/>
</dbReference>
<keyword evidence="1" id="KW-0479">Metal-binding</keyword>
<proteinExistence type="predicted"/>
<dbReference type="NCBIfam" id="NF006685">
    <property type="entry name" value="PRK09230.1"/>
    <property type="match status" value="1"/>
</dbReference>
<dbReference type="SUPFAM" id="SSF51338">
    <property type="entry name" value="Composite domain of metallo-dependent hydrolases"/>
    <property type="match status" value="1"/>
</dbReference>
<dbReference type="Proteomes" id="UP000363661">
    <property type="component" value="Unassembled WGS sequence"/>
</dbReference>
<gene>
    <name evidence="4" type="primary">codA</name>
    <name evidence="4" type="ORF">RTSSTS7063_01459</name>
</gene>
<dbReference type="AlphaFoldDB" id="A0A564TMA8"/>
<keyword evidence="2 4" id="KW-0378">Hydrolase</keyword>
<dbReference type="Pfam" id="PF07969">
    <property type="entry name" value="Amidohydro_3"/>
    <property type="match status" value="1"/>
</dbReference>
<name>A0A564TMA8_9FIRM</name>
<dbReference type="SUPFAM" id="SSF51556">
    <property type="entry name" value="Metallo-dependent hydrolases"/>
    <property type="match status" value="1"/>
</dbReference>
<dbReference type="InterPro" id="IPR032466">
    <property type="entry name" value="Metal_Hydrolase"/>
</dbReference>
<protein>
    <submittedName>
        <fullName evidence="4">Cytosine deaminase</fullName>
        <ecNumber evidence="4">3.5.4.1</ecNumber>
    </submittedName>
</protein>
<dbReference type="InterPro" id="IPR011059">
    <property type="entry name" value="Metal-dep_hydrolase_composite"/>
</dbReference>
<keyword evidence="5" id="KW-1185">Reference proteome</keyword>
<organism evidence="4 5">
    <name type="scientific">[Ruminococcus] torques</name>
    <dbReference type="NCBI Taxonomy" id="33039"/>
    <lineage>
        <taxon>Bacteria</taxon>
        <taxon>Bacillati</taxon>
        <taxon>Bacillota</taxon>
        <taxon>Clostridia</taxon>
        <taxon>Lachnospirales</taxon>
        <taxon>Lachnospiraceae</taxon>
        <taxon>Mediterraneibacter</taxon>
    </lineage>
</organism>
<dbReference type="GO" id="GO:0035888">
    <property type="term" value="F:isoguanine deaminase activity"/>
    <property type="evidence" value="ECO:0007669"/>
    <property type="project" value="TreeGrafter"/>
</dbReference>
<evidence type="ECO:0000313" key="4">
    <source>
        <dbReference type="EMBL" id="VUX08403.1"/>
    </source>
</evidence>
<dbReference type="GO" id="GO:0046872">
    <property type="term" value="F:metal ion binding"/>
    <property type="evidence" value="ECO:0007669"/>
    <property type="project" value="UniProtKB-KW"/>
</dbReference>
<dbReference type="InterPro" id="IPR013108">
    <property type="entry name" value="Amidohydro_3"/>
</dbReference>
<dbReference type="RefSeq" id="WP_144367021.1">
    <property type="nucleotide sequence ID" value="NZ_CABHNA010000053.1"/>
</dbReference>
<evidence type="ECO:0000256" key="1">
    <source>
        <dbReference type="ARBA" id="ARBA00022723"/>
    </source>
</evidence>
<accession>A0A564TMA8</accession>
<dbReference type="Gene3D" id="3.20.20.140">
    <property type="entry name" value="Metal-dependent hydrolases"/>
    <property type="match status" value="1"/>
</dbReference>
<dbReference type="GO" id="GO:0006209">
    <property type="term" value="P:cytosine catabolic process"/>
    <property type="evidence" value="ECO:0007669"/>
    <property type="project" value="TreeGrafter"/>
</dbReference>
<dbReference type="EC" id="3.5.4.1" evidence="4"/>
<evidence type="ECO:0000259" key="3">
    <source>
        <dbReference type="Pfam" id="PF07969"/>
    </source>
</evidence>
<dbReference type="Gene3D" id="2.30.40.10">
    <property type="entry name" value="Urease, subunit C, domain 1"/>
    <property type="match status" value="1"/>
</dbReference>
<sequence>MKGSKLFKNVRLKGQKELVSILVKDGIFKKIAADIPQEETVGCEEVDLNGQLVVPPYVDPHLHLDYVFTASLGEENGSGTLFEGIQRWSESKGNMTVAQMKERIYSGIRKEMLHGVQAIRTHIDVTDPTFTGLKAALEVKDEVKDILDLQIVAFPQEGMYAYKGGDKLVEEGLKMGADCVGAIPHFELAREFGEKSLHKTIELAVKYNKLIDVHCDETDDTQSRFLELLNALALMEGIGTRTTASHTCSFGSADNSYAFRMMKLFKKSGINFISCPTENVYLEGRQDTYPKRRGITRVKELYDNGINVCFAQDSMSDPWYPLGNGNMMMILDHGIHLAQMMSPEEITNVLDLVTTNGAVTMNITDHYGIEENKPANFIVLDAKSEFEAICERAGITASVRHGEFLFKKIPAKVTGAIDLLK</sequence>
<dbReference type="CDD" id="cd01293">
    <property type="entry name" value="Bact_CD"/>
    <property type="match status" value="1"/>
</dbReference>
<dbReference type="EMBL" id="CABHNA010000053">
    <property type="protein sequence ID" value="VUX08403.1"/>
    <property type="molecule type" value="Genomic_DNA"/>
</dbReference>
<dbReference type="FunFam" id="3.20.20.140:FF:000019">
    <property type="entry name" value="Cytosine deaminase"/>
    <property type="match status" value="1"/>
</dbReference>
<dbReference type="PANTHER" id="PTHR32027">
    <property type="entry name" value="CYTOSINE DEAMINASE"/>
    <property type="match status" value="1"/>
</dbReference>
<dbReference type="InterPro" id="IPR052349">
    <property type="entry name" value="Metallo-hydrolase_Enzymes"/>
</dbReference>
<reference evidence="4 5" key="1">
    <citation type="submission" date="2019-07" db="EMBL/GenBank/DDBJ databases">
        <authorList>
            <person name="Hibberd C M."/>
            <person name="Gehrig L. J."/>
            <person name="Chang H.-W."/>
            <person name="Venkatesh S."/>
        </authorList>
    </citation>
    <scope>NUCLEOTIDE SEQUENCE [LARGE SCALE GENOMIC DNA]</scope>
    <source>
        <strain evidence="4">Ruminococcus_torques_SSTS_Bg7063</strain>
    </source>
</reference>
<feature type="domain" description="Amidohydrolase 3" evidence="3">
    <location>
        <begin position="44"/>
        <end position="384"/>
    </location>
</feature>
<dbReference type="PANTHER" id="PTHR32027:SF0">
    <property type="entry name" value="CYTOSINE DEAMINASE"/>
    <property type="match status" value="1"/>
</dbReference>